<evidence type="ECO:0000313" key="3">
    <source>
        <dbReference type="Proteomes" id="UP000324896"/>
    </source>
</evidence>
<dbReference type="Pfam" id="PF00753">
    <property type="entry name" value="Lactamase_B"/>
    <property type="match status" value="1"/>
</dbReference>
<dbReference type="AlphaFoldDB" id="A0A1G6RGX3"/>
<dbReference type="Pfam" id="PF12836">
    <property type="entry name" value="HHH_3"/>
    <property type="match status" value="1"/>
</dbReference>
<dbReference type="SMART" id="SM00849">
    <property type="entry name" value="Lactamase_B"/>
    <property type="match status" value="1"/>
</dbReference>
<dbReference type="CDD" id="cd07731">
    <property type="entry name" value="ComA-like_MBL-fold"/>
    <property type="match status" value="1"/>
</dbReference>
<dbReference type="InterPro" id="IPR001279">
    <property type="entry name" value="Metallo-B-lactamas"/>
</dbReference>
<dbReference type="PANTHER" id="PTHR30619:SF7">
    <property type="entry name" value="BETA-LACTAMASE DOMAIN PROTEIN"/>
    <property type="match status" value="1"/>
</dbReference>
<dbReference type="NCBIfam" id="TIGR00426">
    <property type="entry name" value="competence protein ComEA helix-hairpin-helix repeat region"/>
    <property type="match status" value="1"/>
</dbReference>
<dbReference type="InterPro" id="IPR004509">
    <property type="entry name" value="Competence_ComEA_HhH"/>
</dbReference>
<evidence type="ECO:0000313" key="2">
    <source>
        <dbReference type="EMBL" id="SDD03872.1"/>
    </source>
</evidence>
<name>A0A1G6RGX3_9FIRM</name>
<reference evidence="2 3" key="1">
    <citation type="submission" date="2016-10" db="EMBL/GenBank/DDBJ databases">
        <authorList>
            <person name="Varghese N."/>
            <person name="Submissions S."/>
        </authorList>
    </citation>
    <scope>NUCLEOTIDE SEQUENCE [LARGE SCALE GENOMIC DNA]</scope>
    <source>
        <strain evidence="2 3">WG10</strain>
    </source>
</reference>
<dbReference type="SUPFAM" id="SSF56281">
    <property type="entry name" value="Metallo-hydrolase/oxidoreductase"/>
    <property type="match status" value="1"/>
</dbReference>
<dbReference type="RefSeq" id="WP_149796887.1">
    <property type="nucleotide sequence ID" value="NZ_FMYT01000023.1"/>
</dbReference>
<accession>A0A1G6RGX3</accession>
<dbReference type="InterPro" id="IPR052159">
    <property type="entry name" value="Competence_DNA_uptake"/>
</dbReference>
<dbReference type="SUPFAM" id="SSF47781">
    <property type="entry name" value="RuvA domain 2-like"/>
    <property type="match status" value="1"/>
</dbReference>
<feature type="domain" description="Metallo-beta-lactamase" evidence="1">
    <location>
        <begin position="39"/>
        <end position="236"/>
    </location>
</feature>
<dbReference type="Gene3D" id="3.60.15.10">
    <property type="entry name" value="Ribonuclease Z/Hydroxyacylglutathione hydrolase-like"/>
    <property type="match status" value="1"/>
</dbReference>
<dbReference type="Proteomes" id="UP000324896">
    <property type="component" value="Unassembled WGS sequence"/>
</dbReference>
<organism evidence="2 3">
    <name type="scientific">Halanaerobium congolense</name>
    <dbReference type="NCBI Taxonomy" id="54121"/>
    <lineage>
        <taxon>Bacteria</taxon>
        <taxon>Bacillati</taxon>
        <taxon>Bacillota</taxon>
        <taxon>Clostridia</taxon>
        <taxon>Halanaerobiales</taxon>
        <taxon>Halanaerobiaceae</taxon>
        <taxon>Halanaerobium</taxon>
    </lineage>
</organism>
<dbReference type="InterPro" id="IPR035681">
    <property type="entry name" value="ComA-like_MBL"/>
</dbReference>
<dbReference type="InterPro" id="IPR010994">
    <property type="entry name" value="RuvA_2-like"/>
</dbReference>
<sequence length="369" mass="41158">MDKKKIVFLALTAVLLLLFSLTFNITAQNLKIHFIDVGQGDSILIEEPGGHNILVDGGDRADIIAAQIINYLKDQKIKKLDYIISTHPHADHIGGLVDIMDSFEVGSVLDSGKIHSSKTYENYLIKIDQENISFDTPRQGDKFKIGEVEIHFLHPDQSLDQYDLNNSSLVFVLKYGQQNFLFTGDIEKKVEKELLTENPKLKANIIKVPHHGSDTSSSAAWVKSLEPKTAVIQVGGDNSYGHPKSKIIKLYQTEGANVFRNDLNGNIVITADGRNHTVKVDRSSDNIMVGAELDSKNDNAPKTETALININSAEAAVLEKLWGIGPATAKKIIKYRNNHGPFKKLEEIKNVDGIDDYKFERWQDKITIN</sequence>
<dbReference type="Gene3D" id="1.10.150.280">
    <property type="entry name" value="AF1531-like domain"/>
    <property type="match status" value="1"/>
</dbReference>
<protein>
    <submittedName>
        <fullName evidence="2">Competence protein ComEC</fullName>
    </submittedName>
</protein>
<proteinExistence type="predicted"/>
<evidence type="ECO:0000259" key="1">
    <source>
        <dbReference type="SMART" id="SM00849"/>
    </source>
</evidence>
<dbReference type="PANTHER" id="PTHR30619">
    <property type="entry name" value="DNA INTERNALIZATION/COMPETENCE PROTEIN COMEC/REC2"/>
    <property type="match status" value="1"/>
</dbReference>
<dbReference type="EMBL" id="FMYT01000023">
    <property type="protein sequence ID" value="SDD03872.1"/>
    <property type="molecule type" value="Genomic_DNA"/>
</dbReference>
<dbReference type="InterPro" id="IPR036866">
    <property type="entry name" value="RibonucZ/Hydroxyglut_hydro"/>
</dbReference>
<gene>
    <name evidence="2" type="ORF">SAMN04488597_12329</name>
</gene>